<organism evidence="13 14">
    <name type="scientific">Candidatus Giovannonibacteria bacterium RIFCSPHIGHO2_02_FULL_46_20</name>
    <dbReference type="NCBI Taxonomy" id="1798338"/>
    <lineage>
        <taxon>Bacteria</taxon>
        <taxon>Candidatus Giovannoniibacteriota</taxon>
    </lineage>
</organism>
<dbReference type="InterPro" id="IPR001098">
    <property type="entry name" value="DNA-dir_DNA_pol_A_palm_dom"/>
</dbReference>
<dbReference type="SMART" id="SM00475">
    <property type="entry name" value="53EXOc"/>
    <property type="match status" value="1"/>
</dbReference>
<feature type="domain" description="DNA-directed DNA polymerase family A palm" evidence="12">
    <location>
        <begin position="627"/>
        <end position="832"/>
    </location>
</feature>
<evidence type="ECO:0000259" key="11">
    <source>
        <dbReference type="SMART" id="SM00475"/>
    </source>
</evidence>
<dbReference type="GO" id="GO:0006302">
    <property type="term" value="P:double-strand break repair"/>
    <property type="evidence" value="ECO:0007669"/>
    <property type="project" value="TreeGrafter"/>
</dbReference>
<evidence type="ECO:0000313" key="13">
    <source>
        <dbReference type="EMBL" id="OGF74741.1"/>
    </source>
</evidence>
<dbReference type="PANTHER" id="PTHR10133:SF27">
    <property type="entry name" value="DNA POLYMERASE NU"/>
    <property type="match status" value="1"/>
</dbReference>
<feature type="domain" description="5'-3' exonuclease" evidence="11">
    <location>
        <begin position="10"/>
        <end position="279"/>
    </location>
</feature>
<dbReference type="SMART" id="SM00279">
    <property type="entry name" value="HhH2"/>
    <property type="match status" value="1"/>
</dbReference>
<dbReference type="PRINTS" id="PR00868">
    <property type="entry name" value="DNAPOLI"/>
</dbReference>
<evidence type="ECO:0000256" key="2">
    <source>
        <dbReference type="ARBA" id="ARBA00012417"/>
    </source>
</evidence>
<dbReference type="AlphaFoldDB" id="A0A1F5WHL9"/>
<dbReference type="InterPro" id="IPR008918">
    <property type="entry name" value="HhH2"/>
</dbReference>
<dbReference type="Gene3D" id="1.10.150.20">
    <property type="entry name" value="5' to 3' exonuclease, C-terminal subdomain"/>
    <property type="match status" value="2"/>
</dbReference>
<dbReference type="InterPro" id="IPR029060">
    <property type="entry name" value="PIN-like_dom_sf"/>
</dbReference>
<dbReference type="GO" id="GO:0003677">
    <property type="term" value="F:DNA binding"/>
    <property type="evidence" value="ECO:0007669"/>
    <property type="project" value="UniProtKB-KW"/>
</dbReference>
<dbReference type="EC" id="2.7.7.7" evidence="2"/>
<dbReference type="GO" id="GO:0008409">
    <property type="term" value="F:5'-3' exonuclease activity"/>
    <property type="evidence" value="ECO:0007669"/>
    <property type="project" value="InterPro"/>
</dbReference>
<proteinExistence type="inferred from homology"/>
<evidence type="ECO:0000256" key="4">
    <source>
        <dbReference type="ARBA" id="ARBA00022695"/>
    </source>
</evidence>
<gene>
    <name evidence="13" type="ORF">A3J56_03345</name>
</gene>
<keyword evidence="5" id="KW-0235">DNA replication</keyword>
<keyword evidence="8" id="KW-0238">DNA-binding</keyword>
<protein>
    <recommendedName>
        <fullName evidence="2">DNA-directed DNA polymerase</fullName>
        <ecNumber evidence="2">2.7.7.7</ecNumber>
    </recommendedName>
</protein>
<evidence type="ECO:0000256" key="5">
    <source>
        <dbReference type="ARBA" id="ARBA00022705"/>
    </source>
</evidence>
<dbReference type="Pfam" id="PF00476">
    <property type="entry name" value="DNA_pol_A"/>
    <property type="match status" value="1"/>
</dbReference>
<evidence type="ECO:0000256" key="9">
    <source>
        <dbReference type="ARBA" id="ARBA00023204"/>
    </source>
</evidence>
<dbReference type="FunFam" id="1.10.150.20:FF:000003">
    <property type="entry name" value="DNA polymerase I"/>
    <property type="match status" value="1"/>
</dbReference>
<evidence type="ECO:0000313" key="14">
    <source>
        <dbReference type="Proteomes" id="UP000178406"/>
    </source>
</evidence>
<dbReference type="InterPro" id="IPR020045">
    <property type="entry name" value="DNA_polI_H3TH"/>
</dbReference>
<evidence type="ECO:0000256" key="3">
    <source>
        <dbReference type="ARBA" id="ARBA00022679"/>
    </source>
</evidence>
<keyword evidence="6" id="KW-0227">DNA damage</keyword>
<dbReference type="SUPFAM" id="SSF88723">
    <property type="entry name" value="PIN domain-like"/>
    <property type="match status" value="1"/>
</dbReference>
<dbReference type="GO" id="GO:0003887">
    <property type="term" value="F:DNA-directed DNA polymerase activity"/>
    <property type="evidence" value="ECO:0007669"/>
    <property type="project" value="UniProtKB-KW"/>
</dbReference>
<evidence type="ECO:0000256" key="7">
    <source>
        <dbReference type="ARBA" id="ARBA00022932"/>
    </source>
</evidence>
<evidence type="ECO:0000256" key="1">
    <source>
        <dbReference type="ARBA" id="ARBA00007705"/>
    </source>
</evidence>
<dbReference type="Gene3D" id="3.40.50.1010">
    <property type="entry name" value="5'-nuclease"/>
    <property type="match status" value="1"/>
</dbReference>
<keyword evidence="4" id="KW-0548">Nucleotidyltransferase</keyword>
<dbReference type="Proteomes" id="UP000178406">
    <property type="component" value="Unassembled WGS sequence"/>
</dbReference>
<dbReference type="Gene3D" id="3.30.420.10">
    <property type="entry name" value="Ribonuclease H-like superfamily/Ribonuclease H"/>
    <property type="match status" value="1"/>
</dbReference>
<dbReference type="InterPro" id="IPR020046">
    <property type="entry name" value="5-3_exonucl_a-hlix_arch_N"/>
</dbReference>
<dbReference type="CDD" id="cd09859">
    <property type="entry name" value="PIN_53EXO"/>
    <property type="match status" value="1"/>
</dbReference>
<dbReference type="SUPFAM" id="SSF56672">
    <property type="entry name" value="DNA/RNA polymerases"/>
    <property type="match status" value="1"/>
</dbReference>
<accession>A0A1F5WHL9</accession>
<sequence length="874" mass="98552">MITRTKQTQQKTLVLLDMHGLIHRAYHALPKFRSPKGEPTGALYGLSTMLSRAIRELQPDYIVAAYDLPGPTFRHEVYEHYKAKRVEADDELKEQLGRSHDVTTAFGIPEFSLTGFEADDMLGTIVEQTKKEKNLRVVIVSGDMDTLQLVDDDRVVVYTMRKGVEDTVLYDEEKVLERFGFTPKLLPDYKGLRGDASDNIVGVPGIGEKTAAEIIKHFGTLENLFGKFAQKKFTPPTFLRPRIVELLKKHKEDALFSRELATIRRDAPVEFSLPQKHFILDTNAVRALFQTLGFTSLIRRIDGGTDGKAPSVKEVDAPYSTLDAKSAAENFWRDIASGKTLALTKKENTFFTKGTKTLWYFDEKFFKQARAQWEKFIQEKEFIFYGGKEIIKAFYKANLFTPKRFFDCGVAGWVCESTLKGSSLGELCSYFLNRHGEDELAAFWQINELKEAIKKILSKRVVADVWETIERPLMPVLAALETNGIGIDRLFLESFKRSLAGELKGVECEIFRLAGITFNISSPSQVGEVLFGRLAIVPKKIKKTAAGKISTRESELVKLKDSHPIVQCILEHREINKLITTYVEPLLVISVADGRIHTTFNQTGTVTGRLASESPNLQNIPIRSARGAQIRNAFISSPGFTLAAFDYAQIELKILASLAEDEKMIAAFIRGVDIHRLTAAEINNTTLDAVTAAMRSAAKSINFGIVFGMGVRQLAASTGMNPKDAQRFYDEYFNDFPRIRAYIKQTHRAARNNGYVETIYSRKRFFDISSIKGNKFLEAEMERMAINAIIQGTDADIMKRAMVRIHETCDHEIARPLLQIHDEMIYEIRDDMISETVLKIREIMESSGALLVPLTVEVAVGKRWGELKPFSVKS</sequence>
<comment type="catalytic activity">
    <reaction evidence="10">
        <text>DNA(n) + a 2'-deoxyribonucleoside 5'-triphosphate = DNA(n+1) + diphosphate</text>
        <dbReference type="Rhea" id="RHEA:22508"/>
        <dbReference type="Rhea" id="RHEA-COMP:17339"/>
        <dbReference type="Rhea" id="RHEA-COMP:17340"/>
        <dbReference type="ChEBI" id="CHEBI:33019"/>
        <dbReference type="ChEBI" id="CHEBI:61560"/>
        <dbReference type="ChEBI" id="CHEBI:173112"/>
        <dbReference type="EC" id="2.7.7.7"/>
    </reaction>
</comment>
<dbReference type="NCBIfam" id="NF004397">
    <property type="entry name" value="PRK05755.1"/>
    <property type="match status" value="1"/>
</dbReference>
<dbReference type="FunFam" id="1.10.150.20:FF:000002">
    <property type="entry name" value="DNA polymerase I"/>
    <property type="match status" value="1"/>
</dbReference>
<comment type="similarity">
    <text evidence="1">Belongs to the DNA polymerase type-A family.</text>
</comment>
<keyword evidence="3" id="KW-0808">Transferase</keyword>
<dbReference type="SMART" id="SM00482">
    <property type="entry name" value="POLAc"/>
    <property type="match status" value="1"/>
</dbReference>
<evidence type="ECO:0000256" key="10">
    <source>
        <dbReference type="ARBA" id="ARBA00049244"/>
    </source>
</evidence>
<reference evidence="13 14" key="1">
    <citation type="journal article" date="2016" name="Nat. Commun.">
        <title>Thousands of microbial genomes shed light on interconnected biogeochemical processes in an aquifer system.</title>
        <authorList>
            <person name="Anantharaman K."/>
            <person name="Brown C.T."/>
            <person name="Hug L.A."/>
            <person name="Sharon I."/>
            <person name="Castelle C.J."/>
            <person name="Probst A.J."/>
            <person name="Thomas B.C."/>
            <person name="Singh A."/>
            <person name="Wilkins M.J."/>
            <person name="Karaoz U."/>
            <person name="Brodie E.L."/>
            <person name="Williams K.H."/>
            <person name="Hubbard S.S."/>
            <person name="Banfield J.F."/>
        </authorList>
    </citation>
    <scope>NUCLEOTIDE SEQUENCE [LARGE SCALE GENOMIC DNA]</scope>
</reference>
<comment type="caution">
    <text evidence="13">The sequence shown here is derived from an EMBL/GenBank/DDBJ whole genome shotgun (WGS) entry which is preliminary data.</text>
</comment>
<dbReference type="SUPFAM" id="SSF47807">
    <property type="entry name" value="5' to 3' exonuclease, C-terminal subdomain"/>
    <property type="match status" value="1"/>
</dbReference>
<dbReference type="InterPro" id="IPR002421">
    <property type="entry name" value="5-3_exonuclease"/>
</dbReference>
<dbReference type="InterPro" id="IPR043502">
    <property type="entry name" value="DNA/RNA_pol_sf"/>
</dbReference>
<evidence type="ECO:0000256" key="6">
    <source>
        <dbReference type="ARBA" id="ARBA00022763"/>
    </source>
</evidence>
<dbReference type="GO" id="GO:0006261">
    <property type="term" value="P:DNA-templated DNA replication"/>
    <property type="evidence" value="ECO:0007669"/>
    <property type="project" value="InterPro"/>
</dbReference>
<keyword evidence="9" id="KW-0234">DNA repair</keyword>
<dbReference type="PANTHER" id="PTHR10133">
    <property type="entry name" value="DNA POLYMERASE I"/>
    <property type="match status" value="1"/>
</dbReference>
<dbReference type="STRING" id="1798338.A3J56_03345"/>
<evidence type="ECO:0000256" key="8">
    <source>
        <dbReference type="ARBA" id="ARBA00023125"/>
    </source>
</evidence>
<dbReference type="InterPro" id="IPR036279">
    <property type="entry name" value="5-3_exonuclease_C_sf"/>
</dbReference>
<dbReference type="Gene3D" id="3.30.70.370">
    <property type="match status" value="1"/>
</dbReference>
<name>A0A1F5WHL9_9BACT</name>
<dbReference type="InterPro" id="IPR036397">
    <property type="entry name" value="RNaseH_sf"/>
</dbReference>
<dbReference type="FunFam" id="1.20.1060.10:FF:000001">
    <property type="entry name" value="DNA polymerase I"/>
    <property type="match status" value="1"/>
</dbReference>
<dbReference type="CDD" id="cd09898">
    <property type="entry name" value="H3TH_53EXO"/>
    <property type="match status" value="1"/>
</dbReference>
<dbReference type="Gene3D" id="1.20.1060.10">
    <property type="entry name" value="Taq DNA Polymerase, Chain T, domain 4"/>
    <property type="match status" value="1"/>
</dbReference>
<evidence type="ECO:0000259" key="12">
    <source>
        <dbReference type="SMART" id="SM00482"/>
    </source>
</evidence>
<dbReference type="Pfam" id="PF02739">
    <property type="entry name" value="5_3_exonuc_N"/>
    <property type="match status" value="1"/>
</dbReference>
<dbReference type="InterPro" id="IPR002298">
    <property type="entry name" value="DNA_polymerase_A"/>
</dbReference>
<dbReference type="EMBL" id="MFHQ01000007">
    <property type="protein sequence ID" value="OGF74741.1"/>
    <property type="molecule type" value="Genomic_DNA"/>
</dbReference>
<dbReference type="Pfam" id="PF01367">
    <property type="entry name" value="5_3_exonuc"/>
    <property type="match status" value="1"/>
</dbReference>
<keyword evidence="7" id="KW-0239">DNA-directed DNA polymerase</keyword>
<dbReference type="CDD" id="cd08637">
    <property type="entry name" value="DNA_pol_A_pol_I_C"/>
    <property type="match status" value="1"/>
</dbReference>